<reference evidence="3 4" key="1">
    <citation type="submission" date="2022-03" db="EMBL/GenBank/DDBJ databases">
        <title>Pseudonocardia alaer sp. nov., a novel actinomycete isolated from reed forest soil.</title>
        <authorList>
            <person name="Wang L."/>
        </authorList>
    </citation>
    <scope>NUCLEOTIDE SEQUENCE [LARGE SCALE GENOMIC DNA]</scope>
    <source>
        <strain evidence="3 4">Y-16303</strain>
    </source>
</reference>
<sequence>MAEKALAGKAALVTGGSRGIGAATAVRLARDGADVAIGCRSSAEQAEDVVKAIEKFGVRGAAFVADQSDSEQAAGLVDSVMDAFGRLDILINNAAVFVTGTIDAEDADIASFDRQLAANIRGVAATTRAAVRVMGEGGRIVSMSSTAADRTPFRGLGDYAATKAAVDAYTRGWARDLGPRGILVNSVQVSSISTDMNPDLGAFADTQRSMNTLSRFGRPEEVAGAISFLVGPDATFVTGATLLVDGGFMA</sequence>
<name>A0ABS9TRG8_9PSEU</name>
<protein>
    <submittedName>
        <fullName evidence="3">SDR family oxidoreductase</fullName>
    </submittedName>
</protein>
<dbReference type="Pfam" id="PF13561">
    <property type="entry name" value="adh_short_C2"/>
    <property type="match status" value="1"/>
</dbReference>
<dbReference type="SMART" id="SM00822">
    <property type="entry name" value="PKS_KR"/>
    <property type="match status" value="1"/>
</dbReference>
<dbReference type="EMBL" id="JAKXMK010000038">
    <property type="protein sequence ID" value="MCH6171013.1"/>
    <property type="molecule type" value="Genomic_DNA"/>
</dbReference>
<dbReference type="Proteomes" id="UP001299970">
    <property type="component" value="Unassembled WGS sequence"/>
</dbReference>
<gene>
    <name evidence="3" type="ORF">MMF94_35375</name>
</gene>
<comment type="caution">
    <text evidence="3">The sequence shown here is derived from an EMBL/GenBank/DDBJ whole genome shotgun (WGS) entry which is preliminary data.</text>
</comment>
<keyword evidence="4" id="KW-1185">Reference proteome</keyword>
<evidence type="ECO:0000259" key="2">
    <source>
        <dbReference type="SMART" id="SM00822"/>
    </source>
</evidence>
<dbReference type="PANTHER" id="PTHR42760:SF50">
    <property type="entry name" value="SHORT-CHAIN DEHYDROGENASE-RELATED"/>
    <property type="match status" value="1"/>
</dbReference>
<proteinExistence type="inferred from homology"/>
<comment type="similarity">
    <text evidence="1">Belongs to the short-chain dehydrogenases/reductases (SDR) family.</text>
</comment>
<organism evidence="3 4">
    <name type="scientific">Pseudonocardia alaniniphila</name>
    <dbReference type="NCBI Taxonomy" id="75291"/>
    <lineage>
        <taxon>Bacteria</taxon>
        <taxon>Bacillati</taxon>
        <taxon>Actinomycetota</taxon>
        <taxon>Actinomycetes</taxon>
        <taxon>Pseudonocardiales</taxon>
        <taxon>Pseudonocardiaceae</taxon>
        <taxon>Pseudonocardia</taxon>
    </lineage>
</organism>
<evidence type="ECO:0000313" key="3">
    <source>
        <dbReference type="EMBL" id="MCH6171013.1"/>
    </source>
</evidence>
<dbReference type="RefSeq" id="WP_241041820.1">
    <property type="nucleotide sequence ID" value="NZ_BAAAJF010000029.1"/>
</dbReference>
<dbReference type="PANTHER" id="PTHR42760">
    <property type="entry name" value="SHORT-CHAIN DEHYDROGENASES/REDUCTASES FAMILY MEMBER"/>
    <property type="match status" value="1"/>
</dbReference>
<dbReference type="InterPro" id="IPR057326">
    <property type="entry name" value="KR_dom"/>
</dbReference>
<dbReference type="PRINTS" id="PR00081">
    <property type="entry name" value="GDHRDH"/>
</dbReference>
<evidence type="ECO:0000313" key="4">
    <source>
        <dbReference type="Proteomes" id="UP001299970"/>
    </source>
</evidence>
<evidence type="ECO:0000256" key="1">
    <source>
        <dbReference type="ARBA" id="ARBA00006484"/>
    </source>
</evidence>
<feature type="domain" description="Ketoreductase" evidence="2">
    <location>
        <begin position="9"/>
        <end position="206"/>
    </location>
</feature>
<dbReference type="SUPFAM" id="SSF51735">
    <property type="entry name" value="NAD(P)-binding Rossmann-fold domains"/>
    <property type="match status" value="1"/>
</dbReference>
<dbReference type="PRINTS" id="PR00080">
    <property type="entry name" value="SDRFAMILY"/>
</dbReference>
<dbReference type="InterPro" id="IPR002347">
    <property type="entry name" value="SDR_fam"/>
</dbReference>
<accession>A0ABS9TRG8</accession>
<dbReference type="InterPro" id="IPR036291">
    <property type="entry name" value="NAD(P)-bd_dom_sf"/>
</dbReference>
<dbReference type="Gene3D" id="3.40.50.720">
    <property type="entry name" value="NAD(P)-binding Rossmann-like Domain"/>
    <property type="match status" value="1"/>
</dbReference>